<dbReference type="Pfam" id="PF02222">
    <property type="entry name" value="ATP-grasp"/>
    <property type="match status" value="1"/>
</dbReference>
<dbReference type="Gene3D" id="3.30.470.20">
    <property type="entry name" value="ATP-grasp fold, B domain"/>
    <property type="match status" value="1"/>
</dbReference>
<name>A0A6C1TZP2_9CORY</name>
<dbReference type="OrthoDB" id="9804625at2"/>
<dbReference type="PANTHER" id="PTHR43055">
    <property type="entry name" value="FORMATE-DEPENDENT PHOSPHORIBOSYLGLYCINAMIDE FORMYLTRANSFERASE"/>
    <property type="match status" value="1"/>
</dbReference>
<evidence type="ECO:0000256" key="1">
    <source>
        <dbReference type="ARBA" id="ARBA00022598"/>
    </source>
</evidence>
<evidence type="ECO:0000256" key="4">
    <source>
        <dbReference type="ARBA" id="ARBA00022840"/>
    </source>
</evidence>
<dbReference type="EMBL" id="RXIR01000018">
    <property type="protein sequence ID" value="TVS27643.1"/>
    <property type="molecule type" value="Genomic_DNA"/>
</dbReference>
<keyword evidence="4 5" id="KW-0067">ATP-binding</keyword>
<dbReference type="GO" id="GO:0046872">
    <property type="term" value="F:metal ion binding"/>
    <property type="evidence" value="ECO:0007669"/>
    <property type="project" value="InterPro"/>
</dbReference>
<dbReference type="PROSITE" id="PS00866">
    <property type="entry name" value="CPSASE_1"/>
    <property type="match status" value="1"/>
</dbReference>
<evidence type="ECO:0000256" key="3">
    <source>
        <dbReference type="ARBA" id="ARBA00022755"/>
    </source>
</evidence>
<dbReference type="Proteomes" id="UP000336646">
    <property type="component" value="Unassembled WGS sequence"/>
</dbReference>
<keyword evidence="1" id="KW-0436">Ligase</keyword>
<dbReference type="InterPro" id="IPR011761">
    <property type="entry name" value="ATP-grasp"/>
</dbReference>
<dbReference type="GO" id="GO:0005524">
    <property type="term" value="F:ATP binding"/>
    <property type="evidence" value="ECO:0007669"/>
    <property type="project" value="UniProtKB-UniRule"/>
</dbReference>
<keyword evidence="2 5" id="KW-0547">Nucleotide-binding</keyword>
<dbReference type="SUPFAM" id="SSF56059">
    <property type="entry name" value="Glutathione synthetase ATP-binding domain-like"/>
    <property type="match status" value="1"/>
</dbReference>
<accession>A0A6C1TZP2</accession>
<protein>
    <submittedName>
        <fullName evidence="7">ATP-grasp domain-containing protein</fullName>
    </submittedName>
</protein>
<gene>
    <name evidence="7" type="ORF">EKI59_08460</name>
</gene>
<dbReference type="InterPro" id="IPR003135">
    <property type="entry name" value="ATP-grasp_carboxylate-amine"/>
</dbReference>
<evidence type="ECO:0000256" key="5">
    <source>
        <dbReference type="PROSITE-ProRule" id="PRU00409"/>
    </source>
</evidence>
<dbReference type="InterPro" id="IPR013815">
    <property type="entry name" value="ATP_grasp_subdomain_1"/>
</dbReference>
<dbReference type="PANTHER" id="PTHR43055:SF1">
    <property type="entry name" value="FORMATE-DEPENDENT PHOSPHORIBOSYLGLYCINAMIDE FORMYLTRANSFERASE"/>
    <property type="match status" value="1"/>
</dbReference>
<evidence type="ECO:0000313" key="8">
    <source>
        <dbReference type="Proteomes" id="UP000336646"/>
    </source>
</evidence>
<dbReference type="Gene3D" id="3.30.1490.20">
    <property type="entry name" value="ATP-grasp fold, A domain"/>
    <property type="match status" value="1"/>
</dbReference>
<keyword evidence="3" id="KW-0658">Purine biosynthesis</keyword>
<evidence type="ECO:0000256" key="2">
    <source>
        <dbReference type="ARBA" id="ARBA00022741"/>
    </source>
</evidence>
<dbReference type="GO" id="GO:0016874">
    <property type="term" value="F:ligase activity"/>
    <property type="evidence" value="ECO:0007669"/>
    <property type="project" value="UniProtKB-KW"/>
</dbReference>
<dbReference type="GO" id="GO:0005829">
    <property type="term" value="C:cytosol"/>
    <property type="evidence" value="ECO:0007669"/>
    <property type="project" value="TreeGrafter"/>
</dbReference>
<evidence type="ECO:0000313" key="7">
    <source>
        <dbReference type="EMBL" id="TVS27643.1"/>
    </source>
</evidence>
<comment type="caution">
    <text evidence="7">The sequence shown here is derived from an EMBL/GenBank/DDBJ whole genome shotgun (WGS) entry which is preliminary data.</text>
</comment>
<proteinExistence type="predicted"/>
<organism evidence="7 8">
    <name type="scientific">Corynebacterium sanguinis</name>
    <dbReference type="NCBI Taxonomy" id="2594913"/>
    <lineage>
        <taxon>Bacteria</taxon>
        <taxon>Bacillati</taxon>
        <taxon>Actinomycetota</taxon>
        <taxon>Actinomycetes</taxon>
        <taxon>Mycobacteriales</taxon>
        <taxon>Corynebacteriaceae</taxon>
        <taxon>Corynebacterium</taxon>
    </lineage>
</organism>
<sequence>MDSLTQRQVFVLGTGPVAQSSASAFADLGFDAYVGTLEEGLPQWARPEITVVCDEQVATTQQLEKLVAETGTYLVPSLDACSITRTREGIRRTAAEELGLPTMAYEFAKSVDELAGCAEAVGYPCVVKPSISAGGRGHTVVHGPDDLDAAWRRARETNPEGSVAVERYVDFDFEVTIITARSVDPETGELATWFCEPIGTRHEAGRLVEAWQPAPLSEAAMDNARSIAARITGRIGAQGVYSIELFVDGDEVYFSDVNPRPSPDGMVTLATQRIDQFDLHARAVAGLPIDVTLMTPGAACYVAGKAHSGEALVRALTVEETTIHVLEETTVVRSTAEDVQQARVQAERAAHFLS</sequence>
<dbReference type="AlphaFoldDB" id="A0A6C1TZP2"/>
<evidence type="ECO:0000259" key="6">
    <source>
        <dbReference type="PROSITE" id="PS50975"/>
    </source>
</evidence>
<dbReference type="InterPro" id="IPR005479">
    <property type="entry name" value="CPAse_ATP-bd"/>
</dbReference>
<reference evidence="7 8" key="1">
    <citation type="submission" date="2018-12" db="EMBL/GenBank/DDBJ databases">
        <title>Corynebacterium sanguinis sp. nov., a clinically-associated and environmental corynebacterium.</title>
        <authorList>
            <person name="Gonzales-Siles L."/>
            <person name="Jaen-Luchoro D."/>
            <person name="Cardew S."/>
            <person name="Inganas E."/>
            <person name="Ohlen M."/>
            <person name="Jensie-Markopolous S."/>
            <person name="Pinyeiro-Iglesias B."/>
            <person name="Molin K."/>
            <person name="Skovbjerg S."/>
            <person name="Svensson-Stadler L."/>
            <person name="Funke G."/>
            <person name="Moore E.R.B."/>
        </authorList>
    </citation>
    <scope>NUCLEOTIDE SEQUENCE [LARGE SCALE GENOMIC DNA]</scope>
    <source>
        <strain evidence="7 8">58734</strain>
    </source>
</reference>
<dbReference type="GO" id="GO:0006164">
    <property type="term" value="P:purine nucleotide biosynthetic process"/>
    <property type="evidence" value="ECO:0007669"/>
    <property type="project" value="UniProtKB-KW"/>
</dbReference>
<feature type="domain" description="ATP-grasp" evidence="6">
    <location>
        <begin position="92"/>
        <end position="285"/>
    </location>
</feature>
<dbReference type="PROSITE" id="PS50975">
    <property type="entry name" value="ATP_GRASP"/>
    <property type="match status" value="1"/>
</dbReference>
<dbReference type="RefSeq" id="WP_136648982.1">
    <property type="nucleotide sequence ID" value="NZ_JALXMP010000005.1"/>
</dbReference>